<organism evidence="2 3">
    <name type="scientific">Venustampulla echinocandica</name>
    <dbReference type="NCBI Taxonomy" id="2656787"/>
    <lineage>
        <taxon>Eukaryota</taxon>
        <taxon>Fungi</taxon>
        <taxon>Dikarya</taxon>
        <taxon>Ascomycota</taxon>
        <taxon>Pezizomycotina</taxon>
        <taxon>Leotiomycetes</taxon>
        <taxon>Helotiales</taxon>
        <taxon>Pleuroascaceae</taxon>
        <taxon>Venustampulla</taxon>
    </lineage>
</organism>
<evidence type="ECO:0000313" key="2">
    <source>
        <dbReference type="EMBL" id="RDL36295.1"/>
    </source>
</evidence>
<dbReference type="GeneID" id="43598496"/>
<accession>A0A370TLA3</accession>
<evidence type="ECO:0000259" key="1">
    <source>
        <dbReference type="Pfam" id="PF10528"/>
    </source>
</evidence>
<dbReference type="EMBL" id="NPIC01000004">
    <property type="protein sequence ID" value="RDL36295.1"/>
    <property type="molecule type" value="Genomic_DNA"/>
</dbReference>
<dbReference type="RefSeq" id="XP_031868951.1">
    <property type="nucleotide sequence ID" value="XM_032014270.1"/>
</dbReference>
<dbReference type="Gene3D" id="2.60.120.1560">
    <property type="match status" value="1"/>
</dbReference>
<protein>
    <recommendedName>
        <fullName evidence="1">GLEYA adhesin domain-containing protein</fullName>
    </recommendedName>
</protein>
<dbReference type="Pfam" id="PF10528">
    <property type="entry name" value="GLEYA"/>
    <property type="match status" value="1"/>
</dbReference>
<name>A0A370TLA3_9HELO</name>
<gene>
    <name evidence="2" type="ORF">BP5553_05647</name>
</gene>
<evidence type="ECO:0000313" key="3">
    <source>
        <dbReference type="Proteomes" id="UP000254866"/>
    </source>
</evidence>
<sequence length="202" mass="22109">MPSSQCTNLKSGALWNLYKFQRGSGPGHIAYTEAGWGPLVPAHSVDMVLAAKPTAKFTGEVDKIGWDSGEVSRLGSIYPQANKGVGATEYFLMFWTSYLAPRQEGRSRFDIWWADDMAFLWVGDKAISSFSEANTDLKVDYASRDPFGGKRFEYLVTAKDIGKRIPIRVANVQTAGSYSVFMMVRDPSGGVVMNGGNRGSGK</sequence>
<proteinExistence type="predicted"/>
<comment type="caution">
    <text evidence="2">The sequence shown here is derived from an EMBL/GenBank/DDBJ whole genome shotgun (WGS) entry which is preliminary data.</text>
</comment>
<reference evidence="2 3" key="1">
    <citation type="journal article" date="2018" name="IMA Fungus">
        <title>IMA Genome-F 9: Draft genome sequence of Annulohypoxylon stygium, Aspergillus mulundensis, Berkeleyomyces basicola (syn. Thielaviopsis basicola), Ceratocystis smalleyi, two Cercospora beticola strains, Coleophoma cylindrospora, Fusarium fracticaudum, Phialophora cf. hyalina, and Morchella septimelata.</title>
        <authorList>
            <person name="Wingfield B.D."/>
            <person name="Bills G.F."/>
            <person name="Dong Y."/>
            <person name="Huang W."/>
            <person name="Nel W.J."/>
            <person name="Swalarsk-Parry B.S."/>
            <person name="Vaghefi N."/>
            <person name="Wilken P.M."/>
            <person name="An Z."/>
            <person name="de Beer Z.W."/>
            <person name="De Vos L."/>
            <person name="Chen L."/>
            <person name="Duong T.A."/>
            <person name="Gao Y."/>
            <person name="Hammerbacher A."/>
            <person name="Kikkert J.R."/>
            <person name="Li Y."/>
            <person name="Li H."/>
            <person name="Li K."/>
            <person name="Li Q."/>
            <person name="Liu X."/>
            <person name="Ma X."/>
            <person name="Naidoo K."/>
            <person name="Pethybridge S.J."/>
            <person name="Sun J."/>
            <person name="Steenkamp E.T."/>
            <person name="van der Nest M.A."/>
            <person name="van Wyk S."/>
            <person name="Wingfield M.J."/>
            <person name="Xiong C."/>
            <person name="Yue Q."/>
            <person name="Zhang X."/>
        </authorList>
    </citation>
    <scope>NUCLEOTIDE SEQUENCE [LARGE SCALE GENOMIC DNA]</scope>
    <source>
        <strain evidence="2 3">BP 5553</strain>
    </source>
</reference>
<feature type="domain" description="GLEYA adhesin" evidence="1">
    <location>
        <begin position="91"/>
        <end position="180"/>
    </location>
</feature>
<keyword evidence="3" id="KW-1185">Reference proteome</keyword>
<dbReference type="OrthoDB" id="4388755at2759"/>
<dbReference type="Proteomes" id="UP000254866">
    <property type="component" value="Unassembled WGS sequence"/>
</dbReference>
<dbReference type="InterPro" id="IPR018871">
    <property type="entry name" value="GLEYA_adhesin_domain"/>
</dbReference>
<dbReference type="AlphaFoldDB" id="A0A370TLA3"/>